<dbReference type="EMBL" id="BTRK01000003">
    <property type="protein sequence ID" value="GMR41862.1"/>
    <property type="molecule type" value="Genomic_DNA"/>
</dbReference>
<dbReference type="PANTHER" id="PTHR22084">
    <property type="entry name" value="GEX INTERACTING PROTEIN PROTEIN 4"/>
    <property type="match status" value="1"/>
</dbReference>
<evidence type="ECO:0000313" key="3">
    <source>
        <dbReference type="EMBL" id="GMR41862.1"/>
    </source>
</evidence>
<feature type="coiled-coil region" evidence="1">
    <location>
        <begin position="415"/>
        <end position="442"/>
    </location>
</feature>
<organism evidence="3 4">
    <name type="scientific">Pristionchus mayeri</name>
    <dbReference type="NCBI Taxonomy" id="1317129"/>
    <lineage>
        <taxon>Eukaryota</taxon>
        <taxon>Metazoa</taxon>
        <taxon>Ecdysozoa</taxon>
        <taxon>Nematoda</taxon>
        <taxon>Chromadorea</taxon>
        <taxon>Rhabditida</taxon>
        <taxon>Rhabditina</taxon>
        <taxon>Diplogasteromorpha</taxon>
        <taxon>Diplogasteroidea</taxon>
        <taxon>Neodiplogasteridae</taxon>
        <taxon>Pristionchus</taxon>
    </lineage>
</organism>
<dbReference type="PANTHER" id="PTHR22084:SF1">
    <property type="entry name" value="BZIP DOMAIN-CONTAINING PROTEIN-RELATED"/>
    <property type="match status" value="1"/>
</dbReference>
<keyword evidence="1" id="KW-0175">Coiled coil</keyword>
<evidence type="ECO:0000256" key="1">
    <source>
        <dbReference type="SAM" id="Coils"/>
    </source>
</evidence>
<reference evidence="4" key="1">
    <citation type="submission" date="2022-10" db="EMBL/GenBank/DDBJ databases">
        <title>Genome assembly of Pristionchus species.</title>
        <authorList>
            <person name="Yoshida K."/>
            <person name="Sommer R.J."/>
        </authorList>
    </citation>
    <scope>NUCLEOTIDE SEQUENCE [LARGE SCALE GENOMIC DNA]</scope>
    <source>
        <strain evidence="4">RS5460</strain>
    </source>
</reference>
<feature type="compositionally biased region" description="Gly residues" evidence="2">
    <location>
        <begin position="15"/>
        <end position="31"/>
    </location>
</feature>
<dbReference type="Proteomes" id="UP001328107">
    <property type="component" value="Unassembled WGS sequence"/>
</dbReference>
<feature type="compositionally biased region" description="Low complexity" evidence="2">
    <location>
        <begin position="369"/>
        <end position="389"/>
    </location>
</feature>
<feature type="coiled-coil region" evidence="1">
    <location>
        <begin position="281"/>
        <end position="315"/>
    </location>
</feature>
<name>A0AAN4ZP56_9BILA</name>
<feature type="compositionally biased region" description="Acidic residues" evidence="2">
    <location>
        <begin position="694"/>
        <end position="703"/>
    </location>
</feature>
<feature type="compositionally biased region" description="Basic and acidic residues" evidence="2">
    <location>
        <begin position="651"/>
        <end position="693"/>
    </location>
</feature>
<accession>A0AAN4ZP56</accession>
<feature type="region of interest" description="Disordered" evidence="2">
    <location>
        <begin position="89"/>
        <end position="205"/>
    </location>
</feature>
<feature type="region of interest" description="Disordered" evidence="2">
    <location>
        <begin position="327"/>
        <end position="415"/>
    </location>
</feature>
<comment type="caution">
    <text evidence="3">The sequence shown here is derived from an EMBL/GenBank/DDBJ whole genome shotgun (WGS) entry which is preliminary data.</text>
</comment>
<feature type="region of interest" description="Disordered" evidence="2">
    <location>
        <begin position="1"/>
        <end position="34"/>
    </location>
</feature>
<gene>
    <name evidence="3" type="ORF">PMAYCL1PPCAC_12057</name>
</gene>
<feature type="compositionally biased region" description="Low complexity" evidence="2">
    <location>
        <begin position="713"/>
        <end position="723"/>
    </location>
</feature>
<evidence type="ECO:0000256" key="2">
    <source>
        <dbReference type="SAM" id="MobiDB-lite"/>
    </source>
</evidence>
<proteinExistence type="predicted"/>
<protein>
    <submittedName>
        <fullName evidence="3">Uncharacterized protein</fullName>
    </submittedName>
</protein>
<dbReference type="AlphaFoldDB" id="A0AAN4ZP56"/>
<keyword evidence="4" id="KW-1185">Reference proteome</keyword>
<feature type="compositionally biased region" description="Basic and acidic residues" evidence="2">
    <location>
        <begin position="390"/>
        <end position="406"/>
    </location>
</feature>
<evidence type="ECO:0000313" key="4">
    <source>
        <dbReference type="Proteomes" id="UP001328107"/>
    </source>
</evidence>
<feature type="region of interest" description="Disordered" evidence="2">
    <location>
        <begin position="651"/>
        <end position="749"/>
    </location>
</feature>
<sequence length="767" mass="88121">MNSMYGGETPAGPSGVYGGTGGNEEGNGGEASGDAAYYQVTRGAEYGHHYAPGNGQYEVLSRAIINSDGSMQEPGSYYSLEPHRPIPIHPSSTLSAIPANGDMLNGLPKNEGGEELVEENGSERRVQRNSRSKSSSFDSEKPEMTERENLIKRKKADQARARYHRMSEEERKEYNLRRRLKQRGMDENGRPLPPTPRQLDRVQEANRRKAEAARAKYHQMSVEEKKEYNLRRTEAFRRKRREEEMLMMSPAMRISHESYEKAQAIINRNSRKASAARERYARMSIEERKEYNQRRAELKRKREQERMERKMLIEAEGIEGMRQLCDGSGVSREMEEYDESMVYSKDEDNERRDDDEMVEVEVDDDSMIRPSSGASTSAASLPLSSSLPRGESEERGRRGAEREGVIKRGRQSKAAQRIIRAVEEAEAHNLEYERRRSEYEDNWSIHGTSMGGVLMEDGGRGVYVDERNDHIEVGEDLHHLQTRSASAGVYEYAEHSMDDHYGEGPDMVQHEVEVPHSPHHRMHHVHLEGDIDVVHADDDDMREDWGSDPPMLLSSARPYQPRDKRLHMQVLMDQSGEGGEISSRIVEQRARRALRSRMRYANMSTEEKARHNAERAKQLREARRRDIELLRLADNEDVMRDEDMRKLVEAAQERRSRRAEQARHKYRRMTEEERRAYNAMRDAQRRSRRRDMEGLTDGEESERGEEIRRVRGGVRSSSGVSSMGRGGEGPSTASGGAHHHHLQRGAAVAPGDHYVYEMYEQEWTGHQ</sequence>
<feature type="compositionally biased region" description="Basic and acidic residues" evidence="2">
    <location>
        <begin position="138"/>
        <end position="176"/>
    </location>
</feature>
<feature type="compositionally biased region" description="Acidic residues" evidence="2">
    <location>
        <begin position="355"/>
        <end position="365"/>
    </location>
</feature>
<feature type="compositionally biased region" description="Basic and acidic residues" evidence="2">
    <location>
        <begin position="344"/>
        <end position="354"/>
    </location>
</feature>